<gene>
    <name evidence="1" type="ORF">BKA14_003664</name>
</gene>
<accession>A0A7W7CV21</accession>
<dbReference type="AlphaFoldDB" id="A0A7W7CV21"/>
<dbReference type="Proteomes" id="UP000542742">
    <property type="component" value="Unassembled WGS sequence"/>
</dbReference>
<name>A0A7W7CV21_9ACTN</name>
<dbReference type="RefSeq" id="WP_184952126.1">
    <property type="nucleotide sequence ID" value="NZ_BOMC01000056.1"/>
</dbReference>
<organism evidence="1 2">
    <name type="scientific">Paractinoplanes abujensis</name>
    <dbReference type="NCBI Taxonomy" id="882441"/>
    <lineage>
        <taxon>Bacteria</taxon>
        <taxon>Bacillati</taxon>
        <taxon>Actinomycetota</taxon>
        <taxon>Actinomycetes</taxon>
        <taxon>Micromonosporales</taxon>
        <taxon>Micromonosporaceae</taxon>
        <taxon>Paractinoplanes</taxon>
    </lineage>
</organism>
<sequence length="100" mass="10798">MGPAGVDLPVGLLALRHDIATAEHSIAAKRWLTKQPAASVLADLAARRMPLTHEAFDQLPKRPLEHLRLTLVAVGAPPGRDEKLVRLEQALTISSPSSRI</sequence>
<dbReference type="EMBL" id="JACHMF010000001">
    <property type="protein sequence ID" value="MBB4693516.1"/>
    <property type="molecule type" value="Genomic_DNA"/>
</dbReference>
<keyword evidence="2" id="KW-1185">Reference proteome</keyword>
<protein>
    <submittedName>
        <fullName evidence="1">Uncharacterized protein</fullName>
    </submittedName>
</protein>
<comment type="caution">
    <text evidence="1">The sequence shown here is derived from an EMBL/GenBank/DDBJ whole genome shotgun (WGS) entry which is preliminary data.</text>
</comment>
<reference evidence="1 2" key="1">
    <citation type="submission" date="2020-08" db="EMBL/GenBank/DDBJ databases">
        <title>Sequencing the genomes of 1000 actinobacteria strains.</title>
        <authorList>
            <person name="Klenk H.-P."/>
        </authorList>
    </citation>
    <scope>NUCLEOTIDE SEQUENCE [LARGE SCALE GENOMIC DNA]</scope>
    <source>
        <strain evidence="1 2">DSM 45518</strain>
    </source>
</reference>
<evidence type="ECO:0000313" key="1">
    <source>
        <dbReference type="EMBL" id="MBB4693516.1"/>
    </source>
</evidence>
<evidence type="ECO:0000313" key="2">
    <source>
        <dbReference type="Proteomes" id="UP000542742"/>
    </source>
</evidence>
<proteinExistence type="predicted"/>